<protein>
    <submittedName>
        <fullName evidence="2">Uncharacterized protein</fullName>
    </submittedName>
</protein>
<gene>
    <name evidence="2" type="ORF">L3X38_017282</name>
</gene>
<evidence type="ECO:0000313" key="2">
    <source>
        <dbReference type="EMBL" id="KAI5338011.1"/>
    </source>
</evidence>
<sequence>MVGSKRLRGKTTATAHSGMAEASLPPRARSSNIPWLPLRSNSSPASFSCQRIPTASQRVPAASHGCQRVPTASRKFPAASHGCQLIPTASRRFLAAFHGCQRVPAASRRVPAAPSGCPCCPAISGSYATSPNNYYSNQNSAPCGC</sequence>
<name>A0AAD4W9F7_PRUDU</name>
<keyword evidence="3" id="KW-1185">Reference proteome</keyword>
<proteinExistence type="predicted"/>
<dbReference type="Proteomes" id="UP001054821">
    <property type="component" value="Chromosome 3"/>
</dbReference>
<evidence type="ECO:0000256" key="1">
    <source>
        <dbReference type="SAM" id="MobiDB-lite"/>
    </source>
</evidence>
<feature type="region of interest" description="Disordered" evidence="1">
    <location>
        <begin position="1"/>
        <end position="36"/>
    </location>
</feature>
<dbReference type="AlphaFoldDB" id="A0AAD4W9F7"/>
<reference evidence="2 3" key="1">
    <citation type="journal article" date="2022" name="G3 (Bethesda)">
        <title>Whole-genome sequence and methylome profiling of the almond [Prunus dulcis (Mill.) D.A. Webb] cultivar 'Nonpareil'.</title>
        <authorList>
            <person name="D'Amico-Willman K.M."/>
            <person name="Ouma W.Z."/>
            <person name="Meulia T."/>
            <person name="Sideli G.M."/>
            <person name="Gradziel T.M."/>
            <person name="Fresnedo-Ramirez J."/>
        </authorList>
    </citation>
    <scope>NUCLEOTIDE SEQUENCE [LARGE SCALE GENOMIC DNA]</scope>
    <source>
        <strain evidence="2">Clone GOH B32 T37-40</strain>
    </source>
</reference>
<organism evidence="2 3">
    <name type="scientific">Prunus dulcis</name>
    <name type="common">Almond</name>
    <name type="synonym">Amygdalus dulcis</name>
    <dbReference type="NCBI Taxonomy" id="3755"/>
    <lineage>
        <taxon>Eukaryota</taxon>
        <taxon>Viridiplantae</taxon>
        <taxon>Streptophyta</taxon>
        <taxon>Embryophyta</taxon>
        <taxon>Tracheophyta</taxon>
        <taxon>Spermatophyta</taxon>
        <taxon>Magnoliopsida</taxon>
        <taxon>eudicotyledons</taxon>
        <taxon>Gunneridae</taxon>
        <taxon>Pentapetalae</taxon>
        <taxon>rosids</taxon>
        <taxon>fabids</taxon>
        <taxon>Rosales</taxon>
        <taxon>Rosaceae</taxon>
        <taxon>Amygdaloideae</taxon>
        <taxon>Amygdaleae</taxon>
        <taxon>Prunus</taxon>
    </lineage>
</organism>
<dbReference type="EMBL" id="JAJFAZ020000003">
    <property type="protein sequence ID" value="KAI5338011.1"/>
    <property type="molecule type" value="Genomic_DNA"/>
</dbReference>
<evidence type="ECO:0000313" key="3">
    <source>
        <dbReference type="Proteomes" id="UP001054821"/>
    </source>
</evidence>
<comment type="caution">
    <text evidence="2">The sequence shown here is derived from an EMBL/GenBank/DDBJ whole genome shotgun (WGS) entry which is preliminary data.</text>
</comment>
<accession>A0AAD4W9F7</accession>